<gene>
    <name evidence="2" type="ORF">CHI12_12220</name>
</gene>
<reference evidence="2 3" key="1">
    <citation type="submission" date="2017-07" db="EMBL/GenBank/DDBJ databases">
        <title>Isolation and whole genome analysis of endospore-forming bacteria from heroin.</title>
        <authorList>
            <person name="Kalinowski J."/>
            <person name="Ahrens B."/>
            <person name="Al-Dilaimi A."/>
            <person name="Winkler A."/>
            <person name="Wibberg D."/>
            <person name="Schleenbecker U."/>
            <person name="Ruckert C."/>
            <person name="Wolfel R."/>
            <person name="Grass G."/>
        </authorList>
    </citation>
    <scope>NUCLEOTIDE SEQUENCE [LARGE SCALE GENOMIC DNA]</scope>
    <source>
        <strain evidence="2 3">7509</strain>
    </source>
</reference>
<keyword evidence="1" id="KW-0812">Transmembrane</keyword>
<feature type="transmembrane region" description="Helical" evidence="1">
    <location>
        <begin position="30"/>
        <end position="47"/>
    </location>
</feature>
<dbReference type="CDD" id="cd05709">
    <property type="entry name" value="S2P-M50"/>
    <property type="match status" value="1"/>
</dbReference>
<dbReference type="AlphaFoldDB" id="A0A268HBG1"/>
<keyword evidence="1" id="KW-0472">Membrane</keyword>
<sequence length="358" mass="40104">MQRRPLFGFAILVLFLVGVYFLLPNLQPIVSLFSIFGVAGLLAITLHEAGHVIGGKVMGMQFGYFVAGPFHIEKGRKGIRIRENRNWGLIGGVALMHPAEGRSEDRLRKDLAVMTMSGPLTSLALGLLMLAVWYTSGIEFFAICSMFHGVILFATILPLPNGQFQTDGTAFFHLIKRTNEAKSKIQSALLTGEMYGAKRPLQWSSSMYKACQEKMDRATDVKEVFIEAMFVFYVEADRDGIMPAIDRQINHFRIKPDKKSAIYYGPFLEWRMLADALCGTLDNQKLSEYAAGVSSLSDGTYSRMQAMVAWSRQDGDKALMYSKEAFAPYEKLNGFGVLEREWTRMLATRIRTSAKTIA</sequence>
<accession>A0A268HBG1</accession>
<evidence type="ECO:0000313" key="2">
    <source>
        <dbReference type="EMBL" id="PAE07237.1"/>
    </source>
</evidence>
<dbReference type="EMBL" id="NPBH01000055">
    <property type="protein sequence ID" value="PAE07237.1"/>
    <property type="molecule type" value="Genomic_DNA"/>
</dbReference>
<evidence type="ECO:0008006" key="4">
    <source>
        <dbReference type="Google" id="ProtNLM"/>
    </source>
</evidence>
<comment type="caution">
    <text evidence="2">The sequence shown here is derived from an EMBL/GenBank/DDBJ whole genome shotgun (WGS) entry which is preliminary data.</text>
</comment>
<name>A0A268HBG1_9BACI</name>
<evidence type="ECO:0000313" key="3">
    <source>
        <dbReference type="Proteomes" id="UP000216475"/>
    </source>
</evidence>
<feature type="transmembrane region" description="Helical" evidence="1">
    <location>
        <begin position="140"/>
        <end position="159"/>
    </location>
</feature>
<keyword evidence="1" id="KW-1133">Transmembrane helix</keyword>
<dbReference type="RefSeq" id="WP_095271147.1">
    <property type="nucleotide sequence ID" value="NZ_NPBH01000055.1"/>
</dbReference>
<evidence type="ECO:0000256" key="1">
    <source>
        <dbReference type="SAM" id="Phobius"/>
    </source>
</evidence>
<dbReference type="Proteomes" id="UP000216475">
    <property type="component" value="Unassembled WGS sequence"/>
</dbReference>
<organism evidence="2 3">
    <name type="scientific">Terribacillus saccharophilus</name>
    <dbReference type="NCBI Taxonomy" id="361277"/>
    <lineage>
        <taxon>Bacteria</taxon>
        <taxon>Bacillati</taxon>
        <taxon>Bacillota</taxon>
        <taxon>Bacilli</taxon>
        <taxon>Bacillales</taxon>
        <taxon>Bacillaceae</taxon>
        <taxon>Terribacillus</taxon>
    </lineage>
</organism>
<feature type="transmembrane region" description="Helical" evidence="1">
    <location>
        <begin position="111"/>
        <end position="134"/>
    </location>
</feature>
<protein>
    <recommendedName>
        <fullName evidence="4">Peptidase M50 domain-containing protein</fullName>
    </recommendedName>
</protein>
<feature type="transmembrane region" description="Helical" evidence="1">
    <location>
        <begin position="6"/>
        <end position="23"/>
    </location>
</feature>
<proteinExistence type="predicted"/>